<feature type="non-terminal residue" evidence="2">
    <location>
        <position position="1"/>
    </location>
</feature>
<dbReference type="GO" id="GO:0004197">
    <property type="term" value="F:cysteine-type endopeptidase activity"/>
    <property type="evidence" value="ECO:0007669"/>
    <property type="project" value="InterPro"/>
</dbReference>
<evidence type="ECO:0000313" key="2">
    <source>
        <dbReference type="EMBL" id="PNX65818.1"/>
    </source>
</evidence>
<feature type="domain" description="Peptidase C14 caspase" evidence="1">
    <location>
        <begin position="6"/>
        <end position="84"/>
    </location>
</feature>
<dbReference type="Gene3D" id="3.40.50.12660">
    <property type="match status" value="1"/>
</dbReference>
<reference evidence="2 3" key="2">
    <citation type="journal article" date="2017" name="Front. Plant Sci.">
        <title>Gene Classification and Mining of Molecular Markers Useful in Red Clover (Trifolium pratense) Breeding.</title>
        <authorList>
            <person name="Istvanek J."/>
            <person name="Dluhosova J."/>
            <person name="Dluhos P."/>
            <person name="Patkova L."/>
            <person name="Nedelnik J."/>
            <person name="Repkova J."/>
        </authorList>
    </citation>
    <scope>NUCLEOTIDE SEQUENCE [LARGE SCALE GENOMIC DNA]</scope>
    <source>
        <strain evidence="3">cv. Tatra</strain>
        <tissue evidence="2">Young leaves</tissue>
    </source>
</reference>
<protein>
    <recommendedName>
        <fullName evidence="1">Peptidase C14 caspase domain-containing protein</fullName>
    </recommendedName>
</protein>
<accession>A0A2K3KHR9</accession>
<name>A0A2K3KHR9_TRIPR</name>
<dbReference type="Proteomes" id="UP000236291">
    <property type="component" value="Unassembled WGS sequence"/>
</dbReference>
<dbReference type="Pfam" id="PF00656">
    <property type="entry name" value="Peptidase_C14"/>
    <property type="match status" value="1"/>
</dbReference>
<evidence type="ECO:0000259" key="1">
    <source>
        <dbReference type="Pfam" id="PF00656"/>
    </source>
</evidence>
<dbReference type="InterPro" id="IPR011600">
    <property type="entry name" value="Pept_C14_caspase"/>
</dbReference>
<organism evidence="2 3">
    <name type="scientific">Trifolium pratense</name>
    <name type="common">Red clover</name>
    <dbReference type="NCBI Taxonomy" id="57577"/>
    <lineage>
        <taxon>Eukaryota</taxon>
        <taxon>Viridiplantae</taxon>
        <taxon>Streptophyta</taxon>
        <taxon>Embryophyta</taxon>
        <taxon>Tracheophyta</taxon>
        <taxon>Spermatophyta</taxon>
        <taxon>Magnoliopsida</taxon>
        <taxon>eudicotyledons</taxon>
        <taxon>Gunneridae</taxon>
        <taxon>Pentapetalae</taxon>
        <taxon>rosids</taxon>
        <taxon>fabids</taxon>
        <taxon>Fabales</taxon>
        <taxon>Fabaceae</taxon>
        <taxon>Papilionoideae</taxon>
        <taxon>50 kb inversion clade</taxon>
        <taxon>NPAAA clade</taxon>
        <taxon>Hologalegina</taxon>
        <taxon>IRL clade</taxon>
        <taxon>Trifolieae</taxon>
        <taxon>Trifolium</taxon>
    </lineage>
</organism>
<gene>
    <name evidence="2" type="ORF">L195_g054733</name>
</gene>
<comment type="caution">
    <text evidence="2">The sequence shown here is derived from an EMBL/GenBank/DDBJ whole genome shotgun (WGS) entry which is preliminary data.</text>
</comment>
<dbReference type="AlphaFoldDB" id="A0A2K3KHR9"/>
<proteinExistence type="predicted"/>
<sequence>SLYYEDDLRGCRNDANKILNSLLGNCGFDYNNVELVVDEGVMVDEGVIVSHQSICDAITRMVNASVAGYTLLVFMSGHGGVYVPRDGSGRTTSYLIAGEVFLLQMLSSGCSFLPHVNPGNYHMLPAIMIQGKWGRCLPKSY</sequence>
<reference evidence="2 3" key="1">
    <citation type="journal article" date="2014" name="Am. J. Bot.">
        <title>Genome assembly and annotation for red clover (Trifolium pratense; Fabaceae).</title>
        <authorList>
            <person name="Istvanek J."/>
            <person name="Jaros M."/>
            <person name="Krenek A."/>
            <person name="Repkova J."/>
        </authorList>
    </citation>
    <scope>NUCLEOTIDE SEQUENCE [LARGE SCALE GENOMIC DNA]</scope>
    <source>
        <strain evidence="3">cv. Tatra</strain>
        <tissue evidence="2">Young leaves</tissue>
    </source>
</reference>
<dbReference type="GO" id="GO:0006508">
    <property type="term" value="P:proteolysis"/>
    <property type="evidence" value="ECO:0007669"/>
    <property type="project" value="InterPro"/>
</dbReference>
<dbReference type="EMBL" id="ASHM01096796">
    <property type="protein sequence ID" value="PNX65818.1"/>
    <property type="molecule type" value="Genomic_DNA"/>
</dbReference>
<evidence type="ECO:0000313" key="3">
    <source>
        <dbReference type="Proteomes" id="UP000236291"/>
    </source>
</evidence>